<protein>
    <recommendedName>
        <fullName evidence="4">DUF1579 domain-containing protein</fullName>
    </recommendedName>
</protein>
<evidence type="ECO:0000313" key="2">
    <source>
        <dbReference type="EMBL" id="RKE04730.1"/>
    </source>
</evidence>
<keyword evidence="3" id="KW-1185">Reference proteome</keyword>
<dbReference type="RefSeq" id="WP_120239476.1">
    <property type="nucleotide sequence ID" value="NZ_CANNEC010000003.1"/>
</dbReference>
<comment type="caution">
    <text evidence="2">The sequence shown here is derived from an EMBL/GenBank/DDBJ whole genome shotgun (WGS) entry which is preliminary data.</text>
</comment>
<evidence type="ECO:0000256" key="1">
    <source>
        <dbReference type="SAM" id="SignalP"/>
    </source>
</evidence>
<feature type="signal peptide" evidence="1">
    <location>
        <begin position="1"/>
        <end position="23"/>
    </location>
</feature>
<feature type="chain" id="PRO_5019072667" description="DUF1579 domain-containing protein" evidence="1">
    <location>
        <begin position="24"/>
        <end position="401"/>
    </location>
</feature>
<evidence type="ECO:0008006" key="4">
    <source>
        <dbReference type="Google" id="ProtNLM"/>
    </source>
</evidence>
<dbReference type="Proteomes" id="UP000284531">
    <property type="component" value="Unassembled WGS sequence"/>
</dbReference>
<dbReference type="AlphaFoldDB" id="A0A419XAX5"/>
<sequence>MKLKKLQAFFLFALFLTPGILVAQTAEEIIAKHIEAHGGAEKWEKVEALKIKGRFTAFSLEKDFTSYKTKCGAYYSDLYLGEQHVFEGFNGNCGWTIDPWQEIEYARNINSSETNVFKQKAEFFTPFLNYKKKDHKVEYIGKENVDGEEMFVLKLTREDGKSEKWYLNTKTYLEYKCEAPWVDFAQPVPAEMYFDDFREVDGITIPFFIERTFWQRDRITQIESVEINPKIDKSLFTMPKRKEISKLAFMEGDWDVKLEFMGRRGTYRERGTTESCIKFASTNLLQEKISYENGFPNNLSINFTYDAGTKKYRIAAFNDFTSTFDMFQGELKDNVLVMEDTQVSYSDKPNATRMCRQFTYIKIDSNQFTVENKVSTDEGKTWKPQARLTYTRKVEDTLSKK</sequence>
<organism evidence="2 3">
    <name type="scientific">Marinifilum flexuosum</name>
    <dbReference type="NCBI Taxonomy" id="1117708"/>
    <lineage>
        <taxon>Bacteria</taxon>
        <taxon>Pseudomonadati</taxon>
        <taxon>Bacteroidota</taxon>
        <taxon>Bacteroidia</taxon>
        <taxon>Marinilabiliales</taxon>
        <taxon>Marinifilaceae</taxon>
    </lineage>
</organism>
<keyword evidence="1" id="KW-0732">Signal</keyword>
<dbReference type="Gene3D" id="2.50.20.10">
    <property type="entry name" value="Lipoprotein localisation LolA/LolB/LppX"/>
    <property type="match status" value="1"/>
</dbReference>
<name>A0A419XAX5_9BACT</name>
<dbReference type="OrthoDB" id="128937at2"/>
<dbReference type="EMBL" id="RAPQ01000008">
    <property type="protein sequence ID" value="RKE04730.1"/>
    <property type="molecule type" value="Genomic_DNA"/>
</dbReference>
<evidence type="ECO:0000313" key="3">
    <source>
        <dbReference type="Proteomes" id="UP000284531"/>
    </source>
</evidence>
<reference evidence="2 3" key="1">
    <citation type="submission" date="2018-09" db="EMBL/GenBank/DDBJ databases">
        <title>Genomic Encyclopedia of Archaeal and Bacterial Type Strains, Phase II (KMG-II): from individual species to whole genera.</title>
        <authorList>
            <person name="Goeker M."/>
        </authorList>
    </citation>
    <scope>NUCLEOTIDE SEQUENCE [LARGE SCALE GENOMIC DNA]</scope>
    <source>
        <strain evidence="2 3">DSM 21950</strain>
    </source>
</reference>
<proteinExistence type="predicted"/>
<accession>A0A419XAX5</accession>
<gene>
    <name evidence="2" type="ORF">BXY64_1757</name>
</gene>